<dbReference type="Proteomes" id="UP000464577">
    <property type="component" value="Chromosome"/>
</dbReference>
<dbReference type="KEGG" id="senf:GJR95_17155"/>
<name>A0A6P1VVH1_9BACT</name>
<organism evidence="1 2">
    <name type="scientific">Spirosoma endbachense</name>
    <dbReference type="NCBI Taxonomy" id="2666025"/>
    <lineage>
        <taxon>Bacteria</taxon>
        <taxon>Pseudomonadati</taxon>
        <taxon>Bacteroidota</taxon>
        <taxon>Cytophagia</taxon>
        <taxon>Cytophagales</taxon>
        <taxon>Cytophagaceae</taxon>
        <taxon>Spirosoma</taxon>
    </lineage>
</organism>
<proteinExistence type="predicted"/>
<accession>A0A6P1VVH1</accession>
<dbReference type="RefSeq" id="WP_162387043.1">
    <property type="nucleotide sequence ID" value="NZ_CP045997.1"/>
</dbReference>
<dbReference type="AlphaFoldDB" id="A0A6P1VVH1"/>
<reference evidence="1 2" key="1">
    <citation type="submission" date="2019-11" db="EMBL/GenBank/DDBJ databases">
        <title>Spirosoma endbachense sp. nov., isolated from a natural salt meadow.</title>
        <authorList>
            <person name="Rojas J."/>
            <person name="Ambika Manirajan B."/>
            <person name="Ratering S."/>
            <person name="Suarez C."/>
            <person name="Geissler-Plaum R."/>
            <person name="Schnell S."/>
        </authorList>
    </citation>
    <scope>NUCLEOTIDE SEQUENCE [LARGE SCALE GENOMIC DNA]</scope>
    <source>
        <strain evidence="1 2">I-24</strain>
    </source>
</reference>
<evidence type="ECO:0000313" key="2">
    <source>
        <dbReference type="Proteomes" id="UP000464577"/>
    </source>
</evidence>
<gene>
    <name evidence="1" type="ORF">GJR95_17155</name>
</gene>
<protein>
    <submittedName>
        <fullName evidence="1">Uncharacterized protein</fullName>
    </submittedName>
</protein>
<dbReference type="EMBL" id="CP045997">
    <property type="protein sequence ID" value="QHV96634.1"/>
    <property type="molecule type" value="Genomic_DNA"/>
</dbReference>
<sequence>MKTFLLSIFSENNSDEVMRILNNLKERRLITLSVPAYVPVAYNIKQSFEIDDESELNPLLVRD</sequence>
<evidence type="ECO:0000313" key="1">
    <source>
        <dbReference type="EMBL" id="QHV96634.1"/>
    </source>
</evidence>
<keyword evidence="2" id="KW-1185">Reference proteome</keyword>